<dbReference type="GO" id="GO:0000160">
    <property type="term" value="P:phosphorelay signal transduction system"/>
    <property type="evidence" value="ECO:0007669"/>
    <property type="project" value="InterPro"/>
</dbReference>
<dbReference type="SUPFAM" id="SSF52172">
    <property type="entry name" value="CheY-like"/>
    <property type="match status" value="1"/>
</dbReference>
<protein>
    <recommendedName>
        <fullName evidence="2">Response regulatory domain-containing protein</fullName>
    </recommendedName>
</protein>
<comment type="caution">
    <text evidence="1">Lacks conserved residue(s) required for the propagation of feature annotation.</text>
</comment>
<keyword evidence="4" id="KW-1185">Reference proteome</keyword>
<gene>
    <name evidence="3" type="ORF">HMF7854_11140</name>
</gene>
<name>A0A3R9WQZ3_9SPHN</name>
<organism evidence="3 4">
    <name type="scientific">Sphingomonas ginkgonis</name>
    <dbReference type="NCBI Taxonomy" id="2315330"/>
    <lineage>
        <taxon>Bacteria</taxon>
        <taxon>Pseudomonadati</taxon>
        <taxon>Pseudomonadota</taxon>
        <taxon>Alphaproteobacteria</taxon>
        <taxon>Sphingomonadales</taxon>
        <taxon>Sphingomonadaceae</taxon>
        <taxon>Sphingomonas</taxon>
    </lineage>
</organism>
<sequence>MHALIFEEDALVALSVEHAVGMIGFDTVDVATDLESAITHYERRIPDLLFAAYRWDDGWKCADTLAALASASVPTIYLITDPGQKIDRQKGSVVMEKPFTIGDLVLAVAEARADRMFEQELPALPSCLRQL</sequence>
<reference evidence="3 4" key="1">
    <citation type="submission" date="2018-12" db="EMBL/GenBank/DDBJ databases">
        <title>Sphingomonas sp. HMF7854 Genome sequencing and assembly.</title>
        <authorList>
            <person name="Cha I."/>
            <person name="Kang H."/>
            <person name="Kim H."/>
            <person name="Kang J."/>
            <person name="Joh K."/>
        </authorList>
    </citation>
    <scope>NUCLEOTIDE SEQUENCE [LARGE SCALE GENOMIC DNA]</scope>
    <source>
        <strain evidence="3 4">HMF7854</strain>
    </source>
</reference>
<evidence type="ECO:0000259" key="2">
    <source>
        <dbReference type="PROSITE" id="PS50110"/>
    </source>
</evidence>
<proteinExistence type="predicted"/>
<comment type="caution">
    <text evidence="3">The sequence shown here is derived from an EMBL/GenBank/DDBJ whole genome shotgun (WGS) entry which is preliminary data.</text>
</comment>
<dbReference type="InterPro" id="IPR011006">
    <property type="entry name" value="CheY-like_superfamily"/>
</dbReference>
<dbReference type="EMBL" id="RWJF01000001">
    <property type="protein sequence ID" value="RST31331.1"/>
    <property type="molecule type" value="Genomic_DNA"/>
</dbReference>
<dbReference type="PROSITE" id="PS50110">
    <property type="entry name" value="RESPONSE_REGULATORY"/>
    <property type="match status" value="1"/>
</dbReference>
<evidence type="ECO:0000313" key="3">
    <source>
        <dbReference type="EMBL" id="RST31331.1"/>
    </source>
</evidence>
<evidence type="ECO:0000313" key="4">
    <source>
        <dbReference type="Proteomes" id="UP000274661"/>
    </source>
</evidence>
<dbReference type="AlphaFoldDB" id="A0A3R9WQZ3"/>
<dbReference type="RefSeq" id="WP_126719159.1">
    <property type="nucleotide sequence ID" value="NZ_RWJF01000001.1"/>
</dbReference>
<feature type="domain" description="Response regulatory" evidence="2">
    <location>
        <begin position="2"/>
        <end position="112"/>
    </location>
</feature>
<dbReference type="InterPro" id="IPR001789">
    <property type="entry name" value="Sig_transdc_resp-reg_receiver"/>
</dbReference>
<evidence type="ECO:0000256" key="1">
    <source>
        <dbReference type="PROSITE-ProRule" id="PRU00169"/>
    </source>
</evidence>
<dbReference type="Gene3D" id="3.40.50.2300">
    <property type="match status" value="1"/>
</dbReference>
<accession>A0A3R9WQZ3</accession>
<dbReference type="Proteomes" id="UP000274661">
    <property type="component" value="Unassembled WGS sequence"/>
</dbReference>